<evidence type="ECO:0000256" key="1">
    <source>
        <dbReference type="ARBA" id="ARBA00005695"/>
    </source>
</evidence>
<dbReference type="Gene3D" id="3.40.190.10">
    <property type="entry name" value="Periplasmic binding protein-like II"/>
    <property type="match status" value="1"/>
</dbReference>
<dbReference type="InterPro" id="IPR030678">
    <property type="entry name" value="Peptide/Ni-bd"/>
</dbReference>
<feature type="signal peptide" evidence="4">
    <location>
        <begin position="1"/>
        <end position="20"/>
    </location>
</feature>
<keyword evidence="2" id="KW-0813">Transport</keyword>
<dbReference type="GO" id="GO:0015833">
    <property type="term" value="P:peptide transport"/>
    <property type="evidence" value="ECO:0007669"/>
    <property type="project" value="TreeGrafter"/>
</dbReference>
<feature type="chain" id="PRO_5039407520" description="Solute-binding protein family 5 domain-containing protein" evidence="4">
    <location>
        <begin position="21"/>
        <end position="656"/>
    </location>
</feature>
<evidence type="ECO:0000313" key="6">
    <source>
        <dbReference type="EMBL" id="PNH19463.1"/>
    </source>
</evidence>
<dbReference type="PIRSF" id="PIRSF002741">
    <property type="entry name" value="MppA"/>
    <property type="match status" value="1"/>
</dbReference>
<accession>A0A2J8B3W5</accession>
<dbReference type="InterPro" id="IPR000914">
    <property type="entry name" value="SBP_5_dom"/>
</dbReference>
<dbReference type="Gene3D" id="3.10.105.10">
    <property type="entry name" value="Dipeptide-binding Protein, Domain 3"/>
    <property type="match status" value="1"/>
</dbReference>
<evidence type="ECO:0000256" key="3">
    <source>
        <dbReference type="ARBA" id="ARBA00022729"/>
    </source>
</evidence>
<feature type="domain" description="Solute-binding protein family 5" evidence="5">
    <location>
        <begin position="145"/>
        <end position="567"/>
    </location>
</feature>
<evidence type="ECO:0000313" key="7">
    <source>
        <dbReference type="Proteomes" id="UP000236394"/>
    </source>
</evidence>
<dbReference type="PANTHER" id="PTHR30290:SF9">
    <property type="entry name" value="OLIGOPEPTIDE-BINDING PROTEIN APPA"/>
    <property type="match status" value="1"/>
</dbReference>
<dbReference type="Proteomes" id="UP000236394">
    <property type="component" value="Unassembled WGS sequence"/>
</dbReference>
<evidence type="ECO:0000259" key="5">
    <source>
        <dbReference type="Pfam" id="PF00496"/>
    </source>
</evidence>
<dbReference type="PANTHER" id="PTHR30290">
    <property type="entry name" value="PERIPLASMIC BINDING COMPONENT OF ABC TRANSPORTER"/>
    <property type="match status" value="1"/>
</dbReference>
<dbReference type="GO" id="GO:0043190">
    <property type="term" value="C:ATP-binding cassette (ABC) transporter complex"/>
    <property type="evidence" value="ECO:0007669"/>
    <property type="project" value="InterPro"/>
</dbReference>
<dbReference type="CDD" id="cd00995">
    <property type="entry name" value="PBP2_NikA_DppA_OppA_like"/>
    <property type="match status" value="1"/>
</dbReference>
<reference evidence="7" key="1">
    <citation type="submission" date="2017-04" db="EMBL/GenBank/DDBJ databases">
        <authorList>
            <person name="Bumgarner R.E."/>
            <person name="Fredricks D.N."/>
            <person name="Srinivasan S."/>
        </authorList>
    </citation>
    <scope>NUCLEOTIDE SEQUENCE [LARGE SCALE GENOMIC DNA]</scope>
    <source>
        <strain evidence="7">KA00405</strain>
    </source>
</reference>
<dbReference type="PROSITE" id="PS51257">
    <property type="entry name" value="PROKAR_LIPOPROTEIN"/>
    <property type="match status" value="1"/>
</dbReference>
<protein>
    <recommendedName>
        <fullName evidence="5">Solute-binding protein family 5 domain-containing protein</fullName>
    </recommendedName>
</protein>
<dbReference type="GO" id="GO:1904680">
    <property type="term" value="F:peptide transmembrane transporter activity"/>
    <property type="evidence" value="ECO:0007669"/>
    <property type="project" value="TreeGrafter"/>
</dbReference>
<organism evidence="6 7">
    <name type="scientific">Mageeibacillus indolicus</name>
    <dbReference type="NCBI Taxonomy" id="884684"/>
    <lineage>
        <taxon>Bacteria</taxon>
        <taxon>Bacillati</taxon>
        <taxon>Bacillota</taxon>
        <taxon>Clostridia</taxon>
        <taxon>Eubacteriales</taxon>
        <taxon>Oscillospiraceae</taxon>
        <taxon>Mageeibacillus</taxon>
    </lineage>
</organism>
<comment type="caution">
    <text evidence="6">The sequence shown here is derived from an EMBL/GenBank/DDBJ whole genome shotgun (WGS) entry which is preliminary data.</text>
</comment>
<evidence type="ECO:0000256" key="2">
    <source>
        <dbReference type="ARBA" id="ARBA00022448"/>
    </source>
</evidence>
<dbReference type="EMBL" id="NBZD01000001">
    <property type="protein sequence ID" value="PNH19463.1"/>
    <property type="molecule type" value="Genomic_DNA"/>
</dbReference>
<evidence type="ECO:0000256" key="4">
    <source>
        <dbReference type="SAM" id="SignalP"/>
    </source>
</evidence>
<dbReference type="Pfam" id="PF00496">
    <property type="entry name" value="SBP_bac_5"/>
    <property type="match status" value="1"/>
</dbReference>
<dbReference type="RefSeq" id="WP_102892197.1">
    <property type="nucleotide sequence ID" value="NZ_NBZD01000001.1"/>
</dbReference>
<dbReference type="GO" id="GO:0042597">
    <property type="term" value="C:periplasmic space"/>
    <property type="evidence" value="ECO:0007669"/>
    <property type="project" value="UniProtKB-ARBA"/>
</dbReference>
<gene>
    <name evidence="6" type="ORF">B7R76_00830</name>
</gene>
<dbReference type="AlphaFoldDB" id="A0A2J8B3W5"/>
<dbReference type="SUPFAM" id="SSF53850">
    <property type="entry name" value="Periplasmic binding protein-like II"/>
    <property type="match status" value="1"/>
</dbReference>
<proteinExistence type="inferred from homology"/>
<sequence length="656" mass="73092">MTKKLLALLLSSVIVLGLVAGCGNSNKDAEKGEEENKAQAAIDSIPEMMSLKEDPMEAIPQAEILAKVPKTEPKGQIVFGSATEPDEYIMDGFTNPSPNLMARQMMSGYSTFVYDKNNEIVRNNVVLKDFKRTENPDGSVTFEEEIYDNLKWSDGKPITAEDYVCGMLFSSNKVLEEIGANATTGDNLVGFKEFHDGDGTTPFKGVRLLDKYKFSFTLDKEQLPNYYEFSLGATAAPFPAHATGLDLKIVDSGNGAAFAKPLNNEELNKKLMAANTGFAFTYPVTDGPYKFVEFDKANKALILEANPEFLGTFDGWKPQIKKVIIKFSQDKIMVDELANGSIDVMSEASGKTLIEQGLNKMKESNGKIDVLKFDRNGFGLIDFACDVGAAQFKEVRQAITYAINRTELVKKYTGGYGKLVYSAYGLAQPEYKANKKLFDEKLNPYNFDLNKAKEVLEAGGWTLNAKGGKFVEGTDDVRYKKLDDGSLMACQINWANTSSPVAELLNAELPSNLTKIGIKLNSEQVNFPKMQKHLLAPIGSEDRKKYNMYVLATGFAIISPYWYYYSPDPSYRSYNQVQIKDADLYALTLKMKATKPGDKKTWYKLFGELQLKLNDLMPSIPLYSDQYHLFYNTKVKNLNMSSLVSFGRAVVYAVKD</sequence>
<name>A0A2J8B3W5_9FIRM</name>
<dbReference type="InterPro" id="IPR039424">
    <property type="entry name" value="SBP_5"/>
</dbReference>
<keyword evidence="3 4" id="KW-0732">Signal</keyword>
<comment type="similarity">
    <text evidence="1">Belongs to the bacterial solute-binding protein 5 family.</text>
</comment>